<dbReference type="OrthoDB" id="3514174at2"/>
<name>A0A4R5TQD3_9MICC</name>
<dbReference type="EMBL" id="SMTK01000006">
    <property type="protein sequence ID" value="TDK23595.1"/>
    <property type="molecule type" value="Genomic_DNA"/>
</dbReference>
<dbReference type="InterPro" id="IPR024078">
    <property type="entry name" value="LmbE-like_dom_sf"/>
</dbReference>
<dbReference type="GO" id="GO:0016137">
    <property type="term" value="P:glycoside metabolic process"/>
    <property type="evidence" value="ECO:0007669"/>
    <property type="project" value="UniProtKB-ARBA"/>
</dbReference>
<proteinExistence type="predicted"/>
<dbReference type="Pfam" id="PF02585">
    <property type="entry name" value="PIG-L"/>
    <property type="match status" value="1"/>
</dbReference>
<sequence length="248" mass="27313">MEPERNTIRRVLCFAAHPDDLDFGAAGTVAAWTTAGIQVSYCILTDGDAGGFSEEHRNTIVETRHEEQRRAARLVGVEDVSFLGERDGYLSPTEAVIRGIVARIREVRPDIVVSSHPERNWDRLQKSHPDHLACGEAVTRAVYPAVENPFAFPELAAAGLEAYRVPWLWFYGGPEEKENHFVDVTGFEDVKLQAIRTHISQHPDVEKMDAAVRSMLLGNAVRGGLPGGRSAEGFHVVGVNTEQTIAGF</sequence>
<evidence type="ECO:0000313" key="3">
    <source>
        <dbReference type="Proteomes" id="UP000295411"/>
    </source>
</evidence>
<keyword evidence="1" id="KW-0862">Zinc</keyword>
<evidence type="ECO:0000313" key="2">
    <source>
        <dbReference type="EMBL" id="TDK23595.1"/>
    </source>
</evidence>
<dbReference type="PANTHER" id="PTHR12993">
    <property type="entry name" value="N-ACETYLGLUCOSAMINYL-PHOSPHATIDYLINOSITOL DE-N-ACETYLASE-RELATED"/>
    <property type="match status" value="1"/>
</dbReference>
<dbReference type="Proteomes" id="UP000295411">
    <property type="component" value="Unassembled WGS sequence"/>
</dbReference>
<accession>A0A4R5TQD3</accession>
<dbReference type="Gene3D" id="3.40.50.10320">
    <property type="entry name" value="LmbE-like"/>
    <property type="match status" value="1"/>
</dbReference>
<gene>
    <name evidence="2" type="ORF">E2F48_16560</name>
</gene>
<dbReference type="InterPro" id="IPR003737">
    <property type="entry name" value="GlcNAc_PI_deacetylase-related"/>
</dbReference>
<protein>
    <submittedName>
        <fullName evidence="2">PIG-L family deacetylase</fullName>
    </submittedName>
</protein>
<dbReference type="PANTHER" id="PTHR12993:SF28">
    <property type="entry name" value="LMBE FAMILY PROTEIN"/>
    <property type="match status" value="1"/>
</dbReference>
<dbReference type="RefSeq" id="WP_133405058.1">
    <property type="nucleotide sequence ID" value="NZ_SMTK01000006.1"/>
</dbReference>
<dbReference type="SUPFAM" id="SSF102588">
    <property type="entry name" value="LmbE-like"/>
    <property type="match status" value="1"/>
</dbReference>
<reference evidence="2 3" key="1">
    <citation type="submission" date="2019-03" db="EMBL/GenBank/DDBJ databases">
        <title>Arthrobacter sp. nov., an bacterium isolated from biocrust in Mu Us Desert.</title>
        <authorList>
            <person name="Lixiong L."/>
        </authorList>
    </citation>
    <scope>NUCLEOTIDE SEQUENCE [LARGE SCALE GENOMIC DNA]</scope>
    <source>
        <strain evidence="2 3">SLN-3</strain>
    </source>
</reference>
<evidence type="ECO:0000256" key="1">
    <source>
        <dbReference type="ARBA" id="ARBA00022833"/>
    </source>
</evidence>
<dbReference type="AlphaFoldDB" id="A0A4R5TQD3"/>
<keyword evidence="3" id="KW-1185">Reference proteome</keyword>
<dbReference type="GO" id="GO:0016811">
    <property type="term" value="F:hydrolase activity, acting on carbon-nitrogen (but not peptide) bonds, in linear amides"/>
    <property type="evidence" value="ECO:0007669"/>
    <property type="project" value="TreeGrafter"/>
</dbReference>
<organism evidence="2 3">
    <name type="scientific">Arthrobacter crusticola</name>
    <dbReference type="NCBI Taxonomy" id="2547960"/>
    <lineage>
        <taxon>Bacteria</taxon>
        <taxon>Bacillati</taxon>
        <taxon>Actinomycetota</taxon>
        <taxon>Actinomycetes</taxon>
        <taxon>Micrococcales</taxon>
        <taxon>Micrococcaceae</taxon>
        <taxon>Arthrobacter</taxon>
    </lineage>
</organism>
<comment type="caution">
    <text evidence="2">The sequence shown here is derived from an EMBL/GenBank/DDBJ whole genome shotgun (WGS) entry which is preliminary data.</text>
</comment>